<comment type="caution">
    <text evidence="2">The sequence shown here is derived from an EMBL/GenBank/DDBJ whole genome shotgun (WGS) entry which is preliminary data.</text>
</comment>
<keyword evidence="1" id="KW-0812">Transmembrane</keyword>
<dbReference type="EMBL" id="JBHUIT010000017">
    <property type="protein sequence ID" value="MFD2256885.1"/>
    <property type="molecule type" value="Genomic_DNA"/>
</dbReference>
<dbReference type="InterPro" id="IPR011990">
    <property type="entry name" value="TPR-like_helical_dom_sf"/>
</dbReference>
<evidence type="ECO:0000256" key="1">
    <source>
        <dbReference type="SAM" id="Phobius"/>
    </source>
</evidence>
<organism evidence="2 3">
    <name type="scientific">Luteolibacter algae</name>
    <dbReference type="NCBI Taxonomy" id="454151"/>
    <lineage>
        <taxon>Bacteria</taxon>
        <taxon>Pseudomonadati</taxon>
        <taxon>Verrucomicrobiota</taxon>
        <taxon>Verrucomicrobiia</taxon>
        <taxon>Verrucomicrobiales</taxon>
        <taxon>Verrucomicrobiaceae</taxon>
        <taxon>Luteolibacter</taxon>
    </lineage>
</organism>
<dbReference type="SUPFAM" id="SSF48452">
    <property type="entry name" value="TPR-like"/>
    <property type="match status" value="1"/>
</dbReference>
<evidence type="ECO:0008006" key="4">
    <source>
        <dbReference type="Google" id="ProtNLM"/>
    </source>
</evidence>
<gene>
    <name evidence="2" type="ORF">ACFSSA_09370</name>
</gene>
<feature type="transmembrane region" description="Helical" evidence="1">
    <location>
        <begin position="31"/>
        <end position="48"/>
    </location>
</feature>
<accession>A0ABW5DBT3</accession>
<dbReference type="Gene3D" id="1.25.40.10">
    <property type="entry name" value="Tetratricopeptide repeat domain"/>
    <property type="match status" value="1"/>
</dbReference>
<dbReference type="Proteomes" id="UP001597375">
    <property type="component" value="Unassembled WGS sequence"/>
</dbReference>
<sequence length="228" mass="25596">MARRNQIDGRLIGFVLLLAPVVWLHDKIGTAGIAIAVATIIAMVFFCSQKKTTAKSTRRRTRSSTKGTIPIPQGNADDILKALDRMDMTDYLGQAAEAGNRAKVAAANKDFDGAWRFYHEQKSLYLKHADRSEFTRAQTIALDGSVHRNLANLLRLENRHLEALVHFLYCYATSPRRTKTDEKQIDAYVNRAKLTVGTNEVKDFVATLGTHPDFRTIQSTCGRWKSET</sequence>
<evidence type="ECO:0000313" key="3">
    <source>
        <dbReference type="Proteomes" id="UP001597375"/>
    </source>
</evidence>
<keyword evidence="1" id="KW-0472">Membrane</keyword>
<keyword evidence="1" id="KW-1133">Transmembrane helix</keyword>
<feature type="transmembrane region" description="Helical" evidence="1">
    <location>
        <begin position="7"/>
        <end position="25"/>
    </location>
</feature>
<name>A0ABW5DBT3_9BACT</name>
<dbReference type="RefSeq" id="WP_386820173.1">
    <property type="nucleotide sequence ID" value="NZ_JBHUIT010000017.1"/>
</dbReference>
<reference evidence="3" key="1">
    <citation type="journal article" date="2019" name="Int. J. Syst. Evol. Microbiol.">
        <title>The Global Catalogue of Microorganisms (GCM) 10K type strain sequencing project: providing services to taxonomists for standard genome sequencing and annotation.</title>
        <authorList>
            <consortium name="The Broad Institute Genomics Platform"/>
            <consortium name="The Broad Institute Genome Sequencing Center for Infectious Disease"/>
            <person name="Wu L."/>
            <person name="Ma J."/>
        </authorList>
    </citation>
    <scope>NUCLEOTIDE SEQUENCE [LARGE SCALE GENOMIC DNA]</scope>
    <source>
        <strain evidence="3">CGMCC 4.7106</strain>
    </source>
</reference>
<proteinExistence type="predicted"/>
<keyword evidence="3" id="KW-1185">Reference proteome</keyword>
<evidence type="ECO:0000313" key="2">
    <source>
        <dbReference type="EMBL" id="MFD2256885.1"/>
    </source>
</evidence>
<protein>
    <recommendedName>
        <fullName evidence="4">Secreted protein</fullName>
    </recommendedName>
</protein>